<dbReference type="InterPro" id="IPR032823">
    <property type="entry name" value="BCA_ABC_TP_C"/>
</dbReference>
<dbReference type="EMBL" id="JAFLNA010000007">
    <property type="protein sequence ID" value="MBO0131920.1"/>
    <property type="molecule type" value="Genomic_DNA"/>
</dbReference>
<evidence type="ECO:0000313" key="7">
    <source>
        <dbReference type="Proteomes" id="UP000664699"/>
    </source>
</evidence>
<dbReference type="RefSeq" id="WP_207134445.1">
    <property type="nucleotide sequence ID" value="NZ_JAFLNA010000007.1"/>
</dbReference>
<dbReference type="SUPFAM" id="SSF52540">
    <property type="entry name" value="P-loop containing nucleoside triphosphate hydrolases"/>
    <property type="match status" value="1"/>
</dbReference>
<dbReference type="GO" id="GO:0005524">
    <property type="term" value="F:ATP binding"/>
    <property type="evidence" value="ECO:0007669"/>
    <property type="project" value="UniProtKB-KW"/>
</dbReference>
<comment type="caution">
    <text evidence="6">The sequence shown here is derived from an EMBL/GenBank/DDBJ whole genome shotgun (WGS) entry which is preliminary data.</text>
</comment>
<evidence type="ECO:0000256" key="1">
    <source>
        <dbReference type="ARBA" id="ARBA00005417"/>
    </source>
</evidence>
<dbReference type="InterPro" id="IPR027417">
    <property type="entry name" value="P-loop_NTPase"/>
</dbReference>
<comment type="similarity">
    <text evidence="1">Belongs to the ABC transporter superfamily.</text>
</comment>
<reference evidence="6 7" key="1">
    <citation type="submission" date="2021-03" db="EMBL/GenBank/DDBJ databases">
        <title>Whole genome sequence of Agrobacterium sp. strain Rnr.</title>
        <authorList>
            <person name="Mafakheri H."/>
            <person name="Taghavi S.M."/>
            <person name="Nemanja K."/>
            <person name="Osdaghi E."/>
        </authorList>
    </citation>
    <scope>NUCLEOTIDE SEQUENCE [LARGE SCALE GENOMIC DNA]</scope>
    <source>
        <strain evidence="6 7">Rnr</strain>
    </source>
</reference>
<dbReference type="InterPro" id="IPR003439">
    <property type="entry name" value="ABC_transporter-like_ATP-bd"/>
</dbReference>
<dbReference type="CDD" id="cd03219">
    <property type="entry name" value="ABC_Mj1267_LivG_branched"/>
    <property type="match status" value="1"/>
</dbReference>
<dbReference type="PROSITE" id="PS00211">
    <property type="entry name" value="ABC_TRANSPORTER_1"/>
    <property type="match status" value="1"/>
</dbReference>
<name>A0ABS3EIX0_9HYPH</name>
<dbReference type="InterPro" id="IPR017871">
    <property type="entry name" value="ABC_transporter-like_CS"/>
</dbReference>
<dbReference type="PANTHER" id="PTHR45772:SF7">
    <property type="entry name" value="AMINO ACID ABC TRANSPORTER ATP-BINDING PROTEIN"/>
    <property type="match status" value="1"/>
</dbReference>
<organism evidence="6 7">
    <name type="scientific">Agrobacterium burrii</name>
    <dbReference type="NCBI Taxonomy" id="2815339"/>
    <lineage>
        <taxon>Bacteria</taxon>
        <taxon>Pseudomonadati</taxon>
        <taxon>Pseudomonadota</taxon>
        <taxon>Alphaproteobacteria</taxon>
        <taxon>Hyphomicrobiales</taxon>
        <taxon>Rhizobiaceae</taxon>
        <taxon>Rhizobium/Agrobacterium group</taxon>
        <taxon>Agrobacterium</taxon>
        <taxon>Agrobacterium tumefaciens complex</taxon>
    </lineage>
</organism>
<sequence>MLRLDHLTKSFGRLVATNDVSLDFPSGSLSAIIGPNGAGKTTLFNQITGHLVPTSGAILLDGEAITGLKPAAIVRKGIGRAFQIVSIYPSLTVRDALAAAVTAHLRACYSLASAFPRKDVALRTDELIELLGMERVAHRLSGEISHGDQKLLDVGLALALQPRVLMLDEPAAGMGPEERWQMMGTVKRLWKSQNMTLIFIEHDIDLVFQTAEIIHVLRYGAVLASGTPQEIKGHPEVIEAYLGKEDDIEVAR</sequence>
<dbReference type="PANTHER" id="PTHR45772">
    <property type="entry name" value="CONSERVED COMPONENT OF ABC TRANSPORTER FOR NATURAL AMINO ACIDS-RELATED"/>
    <property type="match status" value="1"/>
</dbReference>
<keyword evidence="3" id="KW-0547">Nucleotide-binding</keyword>
<protein>
    <submittedName>
        <fullName evidence="6">ABC transporter ATP-binding protein</fullName>
    </submittedName>
</protein>
<feature type="domain" description="ABC transporter" evidence="5">
    <location>
        <begin position="2"/>
        <end position="244"/>
    </location>
</feature>
<dbReference type="Proteomes" id="UP000664699">
    <property type="component" value="Unassembled WGS sequence"/>
</dbReference>
<evidence type="ECO:0000256" key="4">
    <source>
        <dbReference type="ARBA" id="ARBA00022840"/>
    </source>
</evidence>
<evidence type="ECO:0000256" key="2">
    <source>
        <dbReference type="ARBA" id="ARBA00022448"/>
    </source>
</evidence>
<keyword evidence="4 6" id="KW-0067">ATP-binding</keyword>
<proteinExistence type="inferred from homology"/>
<dbReference type="Gene3D" id="3.40.50.300">
    <property type="entry name" value="P-loop containing nucleotide triphosphate hydrolases"/>
    <property type="match status" value="1"/>
</dbReference>
<dbReference type="SMART" id="SM00382">
    <property type="entry name" value="AAA"/>
    <property type="match status" value="1"/>
</dbReference>
<keyword evidence="7" id="KW-1185">Reference proteome</keyword>
<dbReference type="InterPro" id="IPR051120">
    <property type="entry name" value="ABC_AA/LPS_Transport"/>
</dbReference>
<evidence type="ECO:0000313" key="6">
    <source>
        <dbReference type="EMBL" id="MBO0131920.1"/>
    </source>
</evidence>
<evidence type="ECO:0000256" key="3">
    <source>
        <dbReference type="ARBA" id="ARBA00022741"/>
    </source>
</evidence>
<keyword evidence="2" id="KW-0813">Transport</keyword>
<dbReference type="Pfam" id="PF12399">
    <property type="entry name" value="BCA_ABC_TP_C"/>
    <property type="match status" value="1"/>
</dbReference>
<evidence type="ECO:0000259" key="5">
    <source>
        <dbReference type="PROSITE" id="PS50893"/>
    </source>
</evidence>
<gene>
    <name evidence="6" type="ORF">JZX89_14325</name>
</gene>
<dbReference type="InterPro" id="IPR003593">
    <property type="entry name" value="AAA+_ATPase"/>
</dbReference>
<accession>A0ABS3EIX0</accession>
<dbReference type="Pfam" id="PF00005">
    <property type="entry name" value="ABC_tran"/>
    <property type="match status" value="1"/>
</dbReference>
<dbReference type="PROSITE" id="PS50893">
    <property type="entry name" value="ABC_TRANSPORTER_2"/>
    <property type="match status" value="1"/>
</dbReference>